<comment type="caution">
    <text evidence="2">The sequence shown here is derived from an EMBL/GenBank/DDBJ whole genome shotgun (WGS) entry which is preliminary data.</text>
</comment>
<dbReference type="NCBIfam" id="TIGR04131">
    <property type="entry name" value="Bac_Flav_CTERM"/>
    <property type="match status" value="1"/>
</dbReference>
<dbReference type="Proteomes" id="UP001597440">
    <property type="component" value="Unassembled WGS sequence"/>
</dbReference>
<keyword evidence="3" id="KW-1185">Reference proteome</keyword>
<sequence length="518" mass="57435">MMKSFFIYACVLLSILRVHGQDGAGSMLYSNGQTVLTEKQFKAVYAESLFIDANAVWQIDGQLDLYVKNIWIAPTAKISGKGVLNIHSPAKNPFYSQWAAQPTHIDANGGNYIDVNIELLNEEGLHLTDMVANRDNGITAVVEKNEASLKLAKAINLAVDGANIFLNGHDFELGENGTILNHSYKRFVVTNGAKSGYLIKRNSHSNSEFLFPVGKDKGDYTPALLKPSLPNSKVYVSVTDYLTSGLYFEDKEIGMDRVWNIFADRAMLMDYTLIHQVSSNGIAYVDPAAQVMQYVAGGNWIGDVTYFKEKGRQAIHTRREVEAKAGKALSGTWFTKLSNIPLVAKDDYAVVVYGNTKAIHVLENDKPGSSPIRTNSVRIVTPPTHTNVYVENGAIICEANADFVGNDEFEYEITDGNGLTAKAKVYLKIVPRDLYIPNVFTPNGDGKNDTYVISGMEGYEQVELIVVDRFGIELFREANYKNGWTGHGLKEGTYYYNVTAINGTYSRLYKGTVLIKRK</sequence>
<name>A0ABW5L154_9SPHI</name>
<dbReference type="RefSeq" id="WP_210355770.1">
    <property type="nucleotide sequence ID" value="NZ_JAEQMU010000005.1"/>
</dbReference>
<protein>
    <submittedName>
        <fullName evidence="2">Gliding motility-associated C-terminal domain-containing protein</fullName>
    </submittedName>
</protein>
<organism evidence="2 3">
    <name type="scientific">Sphingobacterium tabacisoli</name>
    <dbReference type="NCBI Taxonomy" id="2044855"/>
    <lineage>
        <taxon>Bacteria</taxon>
        <taxon>Pseudomonadati</taxon>
        <taxon>Bacteroidota</taxon>
        <taxon>Sphingobacteriia</taxon>
        <taxon>Sphingobacteriales</taxon>
        <taxon>Sphingobacteriaceae</taxon>
        <taxon>Sphingobacterium</taxon>
    </lineage>
</organism>
<proteinExistence type="predicted"/>
<dbReference type="EMBL" id="JBHULD010000007">
    <property type="protein sequence ID" value="MFD2554038.1"/>
    <property type="molecule type" value="Genomic_DNA"/>
</dbReference>
<feature type="chain" id="PRO_5046519551" evidence="1">
    <location>
        <begin position="21"/>
        <end position="518"/>
    </location>
</feature>
<feature type="signal peptide" evidence="1">
    <location>
        <begin position="1"/>
        <end position="20"/>
    </location>
</feature>
<evidence type="ECO:0000313" key="2">
    <source>
        <dbReference type="EMBL" id="MFD2554038.1"/>
    </source>
</evidence>
<dbReference type="Pfam" id="PF17963">
    <property type="entry name" value="Big_9"/>
    <property type="match status" value="1"/>
</dbReference>
<evidence type="ECO:0000256" key="1">
    <source>
        <dbReference type="SAM" id="SignalP"/>
    </source>
</evidence>
<keyword evidence="1" id="KW-0732">Signal</keyword>
<dbReference type="Pfam" id="PF13585">
    <property type="entry name" value="CHU_C"/>
    <property type="match status" value="1"/>
</dbReference>
<reference evidence="3" key="1">
    <citation type="journal article" date="2019" name="Int. J. Syst. Evol. Microbiol.">
        <title>The Global Catalogue of Microorganisms (GCM) 10K type strain sequencing project: providing services to taxonomists for standard genome sequencing and annotation.</title>
        <authorList>
            <consortium name="The Broad Institute Genomics Platform"/>
            <consortium name="The Broad Institute Genome Sequencing Center for Infectious Disease"/>
            <person name="Wu L."/>
            <person name="Ma J."/>
        </authorList>
    </citation>
    <scope>NUCLEOTIDE SEQUENCE [LARGE SCALE GENOMIC DNA]</scope>
    <source>
        <strain evidence="3">KCTC 52298</strain>
    </source>
</reference>
<gene>
    <name evidence="2" type="ORF">ACFSQW_06540</name>
</gene>
<evidence type="ECO:0000313" key="3">
    <source>
        <dbReference type="Proteomes" id="UP001597440"/>
    </source>
</evidence>
<dbReference type="Gene3D" id="2.60.40.3440">
    <property type="match status" value="1"/>
</dbReference>
<accession>A0ABW5L154</accession>
<dbReference type="InterPro" id="IPR026341">
    <property type="entry name" value="T9SS_type_B"/>
</dbReference>